<keyword evidence="3" id="KW-0489">Methyltransferase</keyword>
<proteinExistence type="predicted"/>
<protein>
    <submittedName>
        <fullName evidence="3">Adenine-specific DNA methylase</fullName>
    </submittedName>
</protein>
<comment type="caution">
    <text evidence="3">The sequence shown here is derived from an EMBL/GenBank/DDBJ whole genome shotgun (WGS) entry which is preliminary data.</text>
</comment>
<dbReference type="OrthoDB" id="9788159at2"/>
<evidence type="ECO:0000259" key="1">
    <source>
        <dbReference type="Pfam" id="PF02384"/>
    </source>
</evidence>
<dbReference type="GO" id="GO:0003677">
    <property type="term" value="F:DNA binding"/>
    <property type="evidence" value="ECO:0007669"/>
    <property type="project" value="InterPro"/>
</dbReference>
<dbReference type="PANTHER" id="PTHR41313:SF1">
    <property type="entry name" value="DNA METHYLASE ADENINE-SPECIFIC DOMAIN-CONTAINING PROTEIN"/>
    <property type="match status" value="1"/>
</dbReference>
<dbReference type="InterPro" id="IPR003356">
    <property type="entry name" value="DNA_methylase_A-5"/>
</dbReference>
<evidence type="ECO:0000259" key="2">
    <source>
        <dbReference type="Pfam" id="PF21106"/>
    </source>
</evidence>
<dbReference type="InterPro" id="IPR029063">
    <property type="entry name" value="SAM-dependent_MTases_sf"/>
</dbReference>
<feature type="domain" description="YtxK-like N-terminal helical" evidence="2">
    <location>
        <begin position="10"/>
        <end position="84"/>
    </location>
</feature>
<reference evidence="3 4" key="1">
    <citation type="journal article" date="2015" name="Genome Announc.">
        <title>Expanding the biotechnology potential of lactobacilli through comparative genomics of 213 strains and associated genera.</title>
        <authorList>
            <person name="Sun Z."/>
            <person name="Harris H.M."/>
            <person name="McCann A."/>
            <person name="Guo C."/>
            <person name="Argimon S."/>
            <person name="Zhang W."/>
            <person name="Yang X."/>
            <person name="Jeffery I.B."/>
            <person name="Cooney J.C."/>
            <person name="Kagawa T.F."/>
            <person name="Liu W."/>
            <person name="Song Y."/>
            <person name="Salvetti E."/>
            <person name="Wrobel A."/>
            <person name="Rasinkangas P."/>
            <person name="Parkhill J."/>
            <person name="Rea M.C."/>
            <person name="O'Sullivan O."/>
            <person name="Ritari J."/>
            <person name="Douillard F.P."/>
            <person name="Paul Ross R."/>
            <person name="Yang R."/>
            <person name="Briner A.E."/>
            <person name="Felis G.E."/>
            <person name="de Vos W.M."/>
            <person name="Barrangou R."/>
            <person name="Klaenhammer T.R."/>
            <person name="Caufield P.W."/>
            <person name="Cui Y."/>
            <person name="Zhang H."/>
            <person name="O'Toole P.W."/>
        </authorList>
    </citation>
    <scope>NUCLEOTIDE SEQUENCE [LARGE SCALE GENOMIC DNA]</scope>
    <source>
        <strain evidence="3 4">DSM 20335</strain>
    </source>
</reference>
<dbReference type="InterPro" id="IPR052933">
    <property type="entry name" value="DNA_Protect_Modify"/>
</dbReference>
<dbReference type="STRING" id="1423738.FC84_GL001692"/>
<dbReference type="Pfam" id="PF02384">
    <property type="entry name" value="N6_Mtase"/>
    <property type="match status" value="1"/>
</dbReference>
<evidence type="ECO:0000313" key="3">
    <source>
        <dbReference type="EMBL" id="KRM79511.1"/>
    </source>
</evidence>
<dbReference type="GO" id="GO:0008170">
    <property type="term" value="F:N-methyltransferase activity"/>
    <property type="evidence" value="ECO:0007669"/>
    <property type="project" value="InterPro"/>
</dbReference>
<dbReference type="Pfam" id="PF21106">
    <property type="entry name" value="YtxK_like"/>
    <property type="match status" value="1"/>
</dbReference>
<dbReference type="InterPro" id="IPR048375">
    <property type="entry name" value="YtxK-like_N"/>
</dbReference>
<dbReference type="GO" id="GO:0032259">
    <property type="term" value="P:methylation"/>
    <property type="evidence" value="ECO:0007669"/>
    <property type="project" value="UniProtKB-KW"/>
</dbReference>
<keyword evidence="4" id="KW-1185">Reference proteome</keyword>
<accession>A0A0R2BJM9</accession>
<feature type="domain" description="DNA methylase adenine-specific" evidence="1">
    <location>
        <begin position="107"/>
        <end position="313"/>
    </location>
</feature>
<organism evidence="3 4">
    <name type="scientific">Lapidilactobacillus dextrinicus DSM 20335</name>
    <dbReference type="NCBI Taxonomy" id="1423738"/>
    <lineage>
        <taxon>Bacteria</taxon>
        <taxon>Bacillati</taxon>
        <taxon>Bacillota</taxon>
        <taxon>Bacilli</taxon>
        <taxon>Lactobacillales</taxon>
        <taxon>Lactobacillaceae</taxon>
        <taxon>Lapidilactobacillus</taxon>
    </lineage>
</organism>
<name>A0A0R2BJM9_9LACO</name>
<keyword evidence="3" id="KW-0808">Transferase</keyword>
<gene>
    <name evidence="3" type="ORF">FC84_GL001692</name>
</gene>
<dbReference type="Gene3D" id="1.10.150.470">
    <property type="match status" value="1"/>
</dbReference>
<dbReference type="SUPFAM" id="SSF53335">
    <property type="entry name" value="S-adenosyl-L-methionine-dependent methyltransferases"/>
    <property type="match status" value="1"/>
</dbReference>
<dbReference type="AlphaFoldDB" id="A0A0R2BJM9"/>
<evidence type="ECO:0000313" key="4">
    <source>
        <dbReference type="Proteomes" id="UP000051813"/>
    </source>
</evidence>
<sequence length="336" mass="37392">MDPKKIQSPYELVNQATEVLKEALKTDYLSALSETLDNLQQREVHVENGAPTPETVQKLNQLYQQIELANLSKTELLALFQLLLIRWQKVDRPNANLQATPGSIGLVLSLLINLFKTDQSQPLVITDPVAGTGNLLFNIAQQFAFEKRELSLFGIDNNDDLLALAAVLADYLHQDVTLMHQDALTPWLLPTRPDVVVADLPVGYYPVDSRTEKFDLRAKSGHSFAHYLLIEQSMKTLAPGGLGLFIVPANLFEQSEATDLLHWVTTKVHLQGLLSLPHGVFQDNAAQKAILVLQNHGGQAKQAKNVMMANVPDLNNITELRNFAGQLKSWSQENHI</sequence>
<dbReference type="Gene3D" id="3.40.50.150">
    <property type="entry name" value="Vaccinia Virus protein VP39"/>
    <property type="match status" value="1"/>
</dbReference>
<dbReference type="PANTHER" id="PTHR41313">
    <property type="entry name" value="ADENINE-SPECIFIC METHYLTRANSFERASE"/>
    <property type="match status" value="1"/>
</dbReference>
<dbReference type="Proteomes" id="UP000051813">
    <property type="component" value="Unassembled WGS sequence"/>
</dbReference>
<dbReference type="PIRSF" id="PIRSF026567">
    <property type="entry name" value="Adenine_mtase_bact_prd"/>
    <property type="match status" value="1"/>
</dbReference>
<dbReference type="InterPro" id="IPR016843">
    <property type="entry name" value="S-AdoMet-dep_Ade-MeTrfase_prd"/>
</dbReference>
<dbReference type="EMBL" id="AYYK01000004">
    <property type="protein sequence ID" value="KRM79511.1"/>
    <property type="molecule type" value="Genomic_DNA"/>
</dbReference>
<dbReference type="PATRIC" id="fig|1423738.3.peg.1720"/>
<dbReference type="RefSeq" id="WP_057755922.1">
    <property type="nucleotide sequence ID" value="NZ_AYYK01000004.1"/>
</dbReference>